<dbReference type="InterPro" id="IPR035906">
    <property type="entry name" value="MetI-like_sf"/>
</dbReference>
<keyword evidence="5 7" id="KW-1133">Transmembrane helix</keyword>
<dbReference type="CDD" id="cd06261">
    <property type="entry name" value="TM_PBP2"/>
    <property type="match status" value="1"/>
</dbReference>
<evidence type="ECO:0000256" key="1">
    <source>
        <dbReference type="ARBA" id="ARBA00004651"/>
    </source>
</evidence>
<evidence type="ECO:0000256" key="5">
    <source>
        <dbReference type="ARBA" id="ARBA00022989"/>
    </source>
</evidence>
<feature type="transmembrane region" description="Helical" evidence="7">
    <location>
        <begin position="231"/>
        <end position="253"/>
    </location>
</feature>
<dbReference type="PANTHER" id="PTHR43163">
    <property type="entry name" value="DIPEPTIDE TRANSPORT SYSTEM PERMEASE PROTEIN DPPB-RELATED"/>
    <property type="match status" value="1"/>
</dbReference>
<evidence type="ECO:0000256" key="3">
    <source>
        <dbReference type="ARBA" id="ARBA00022475"/>
    </source>
</evidence>
<dbReference type="InterPro" id="IPR045621">
    <property type="entry name" value="BPD_transp_1_N"/>
</dbReference>
<feature type="transmembrane region" description="Helical" evidence="7">
    <location>
        <begin position="169"/>
        <end position="192"/>
    </location>
</feature>
<feature type="transmembrane region" description="Helical" evidence="7">
    <location>
        <begin position="9"/>
        <end position="31"/>
    </location>
</feature>
<evidence type="ECO:0000256" key="4">
    <source>
        <dbReference type="ARBA" id="ARBA00022692"/>
    </source>
</evidence>
<dbReference type="OrthoDB" id="7825509at2"/>
<evidence type="ECO:0000313" key="10">
    <source>
        <dbReference type="Proteomes" id="UP000285295"/>
    </source>
</evidence>
<dbReference type="PROSITE" id="PS50928">
    <property type="entry name" value="ABC_TM1"/>
    <property type="match status" value="1"/>
</dbReference>
<evidence type="ECO:0000256" key="7">
    <source>
        <dbReference type="RuleBase" id="RU363032"/>
    </source>
</evidence>
<protein>
    <submittedName>
        <fullName evidence="9">ABC transporter permease</fullName>
    </submittedName>
</protein>
<feature type="transmembrane region" description="Helical" evidence="7">
    <location>
        <begin position="273"/>
        <end position="296"/>
    </location>
</feature>
<dbReference type="Proteomes" id="UP000285295">
    <property type="component" value="Unassembled WGS sequence"/>
</dbReference>
<feature type="domain" description="ABC transmembrane type-1" evidence="8">
    <location>
        <begin position="95"/>
        <end position="292"/>
    </location>
</feature>
<dbReference type="GO" id="GO:0005886">
    <property type="term" value="C:plasma membrane"/>
    <property type="evidence" value="ECO:0007669"/>
    <property type="project" value="UniProtKB-SubCell"/>
</dbReference>
<gene>
    <name evidence="9" type="ORF">D2T31_15880</name>
</gene>
<evidence type="ECO:0000256" key="2">
    <source>
        <dbReference type="ARBA" id="ARBA00022448"/>
    </source>
</evidence>
<keyword evidence="2 7" id="KW-0813">Transport</keyword>
<dbReference type="AlphaFoldDB" id="A0A443K4P8"/>
<dbReference type="InterPro" id="IPR000515">
    <property type="entry name" value="MetI-like"/>
</dbReference>
<keyword evidence="3" id="KW-1003">Cell membrane</keyword>
<dbReference type="RefSeq" id="WP_128238111.1">
    <property type="nucleotide sequence ID" value="NZ_SAUX01000019.1"/>
</dbReference>
<dbReference type="Pfam" id="PF00528">
    <property type="entry name" value="BPD_transp_1"/>
    <property type="match status" value="1"/>
</dbReference>
<sequence length="306" mass="33099">MIFRAFGRLLLQAVPVLYIVSLIVFFLVHLAGDPTVMLIPDDATEADRQMLVAAWGLDQPLHVQYLRYMTNILHGDFGLSYRYGTSAMPIVLERLPATLLLTAAAMAVAIVIAVPAGIIAALKRNSAVDFTVSGLAVLGKAMPNFWVGIMLILVFGVSLRWFPVSGGGSLAHLVLPAVTLGTSFAGDLAKLVRASLLEVLKQDYIRTAYAKGIPDRVVVLKHALRNAALPAVTITSLHVIALLGGALVTETVFAWPGLGSLIVQAIYTKDMAVIQIAVFVITIMTLLINFLTDLLYRLIDPRIQMQ</sequence>
<organism evidence="9 10">
    <name type="scientific">Paenirhodobacter populi</name>
    <dbReference type="NCBI Taxonomy" id="2306993"/>
    <lineage>
        <taxon>Bacteria</taxon>
        <taxon>Pseudomonadati</taxon>
        <taxon>Pseudomonadota</taxon>
        <taxon>Alphaproteobacteria</taxon>
        <taxon>Rhodobacterales</taxon>
        <taxon>Rhodobacter group</taxon>
        <taxon>Paenirhodobacter</taxon>
    </lineage>
</organism>
<dbReference type="Gene3D" id="1.10.3720.10">
    <property type="entry name" value="MetI-like"/>
    <property type="match status" value="1"/>
</dbReference>
<keyword evidence="6 7" id="KW-0472">Membrane</keyword>
<evidence type="ECO:0000256" key="6">
    <source>
        <dbReference type="ARBA" id="ARBA00023136"/>
    </source>
</evidence>
<name>A0A443K4P8_9RHOB</name>
<feature type="transmembrane region" description="Helical" evidence="7">
    <location>
        <begin position="99"/>
        <end position="122"/>
    </location>
</feature>
<dbReference type="GO" id="GO:0055085">
    <property type="term" value="P:transmembrane transport"/>
    <property type="evidence" value="ECO:0007669"/>
    <property type="project" value="InterPro"/>
</dbReference>
<keyword evidence="4 7" id="KW-0812">Transmembrane</keyword>
<reference evidence="9 10" key="2">
    <citation type="submission" date="2019-01" db="EMBL/GenBank/DDBJ databases">
        <authorList>
            <person name="Li Y."/>
        </authorList>
    </citation>
    <scope>NUCLEOTIDE SEQUENCE [LARGE SCALE GENOMIC DNA]</scope>
    <source>
        <strain evidence="9 10">D19-10-3-21</strain>
    </source>
</reference>
<feature type="transmembrane region" description="Helical" evidence="7">
    <location>
        <begin position="143"/>
        <end position="163"/>
    </location>
</feature>
<dbReference type="Pfam" id="PF19300">
    <property type="entry name" value="BPD_transp_1_N"/>
    <property type="match status" value="1"/>
</dbReference>
<dbReference type="PANTHER" id="PTHR43163:SF6">
    <property type="entry name" value="DIPEPTIDE TRANSPORT SYSTEM PERMEASE PROTEIN DPPB-RELATED"/>
    <property type="match status" value="1"/>
</dbReference>
<evidence type="ECO:0000259" key="8">
    <source>
        <dbReference type="PROSITE" id="PS50928"/>
    </source>
</evidence>
<comment type="similarity">
    <text evidence="7">Belongs to the binding-protein-dependent transport system permease family.</text>
</comment>
<proteinExistence type="inferred from homology"/>
<comment type="subcellular location">
    <subcellularLocation>
        <location evidence="1 7">Cell membrane</location>
        <topology evidence="1 7">Multi-pass membrane protein</topology>
    </subcellularLocation>
</comment>
<evidence type="ECO:0000313" key="9">
    <source>
        <dbReference type="EMBL" id="RWR27712.1"/>
    </source>
</evidence>
<accession>A0A443K4P8</accession>
<dbReference type="EMBL" id="SAUX01000019">
    <property type="protein sequence ID" value="RWR27712.1"/>
    <property type="molecule type" value="Genomic_DNA"/>
</dbReference>
<comment type="caution">
    <text evidence="9">The sequence shown here is derived from an EMBL/GenBank/DDBJ whole genome shotgun (WGS) entry which is preliminary data.</text>
</comment>
<reference evidence="9 10" key="1">
    <citation type="submission" date="2019-01" db="EMBL/GenBank/DDBJ databases">
        <title>Sinorhodobacter populi sp. nov. isolated from the symptomatic bark tissue of Populus euramericana canker.</title>
        <authorList>
            <person name="Xu G."/>
        </authorList>
    </citation>
    <scope>NUCLEOTIDE SEQUENCE [LARGE SCALE GENOMIC DNA]</scope>
    <source>
        <strain evidence="9 10">D19-10-3-21</strain>
    </source>
</reference>
<dbReference type="SUPFAM" id="SSF161098">
    <property type="entry name" value="MetI-like"/>
    <property type="match status" value="1"/>
</dbReference>